<keyword evidence="2" id="KW-0472">Membrane</keyword>
<evidence type="ECO:0000256" key="2">
    <source>
        <dbReference type="SAM" id="Phobius"/>
    </source>
</evidence>
<name>A0A2H1GKM3_ZYMTR</name>
<feature type="compositionally biased region" description="Low complexity" evidence="1">
    <location>
        <begin position="365"/>
        <end position="377"/>
    </location>
</feature>
<keyword evidence="2" id="KW-0812">Transmembrane</keyword>
<sequence>MPPNQAAYNTSSGNAASAERSSHHGEQTSKRAIIGGLSGSIAGLLLIGVMIFFFLRRKRLREEARNSRNYNDHVEKQSHLQHSPQPPPAFSSRCESLQTVHRPSSSAPAVDEDHRIIRMSTQHWPRPYAPGGAEGHRGSRSTTQLRVTNPDPSRPTTARRPSQETARTFLSRKRSAIGEALHGAATRLRASSFRTEIASPPPPVPLPADIIYPNRNKPLPTIRVFDRGSTSSTPSFRSYPSLLSSARPQASPSLASTILPRNPPSPIRSPSSNYMPPSSITPDMGPDKDPFKTPSLETPAQIRPQRPSLATLQKLWPHSRLHSSNSTHKMRKSPQTRSARSSMLTPNSFTRLYSHRRSQRRSRGGKSASSRGQSKSSVNTLSTARWSKRSDPFDLDRGSWRGGRGSVGFGAAVREAARGERNDARSETFGAGTKQGLYEGT</sequence>
<feature type="compositionally biased region" description="Polar residues" evidence="1">
    <location>
        <begin position="93"/>
        <end position="107"/>
    </location>
</feature>
<feature type="transmembrane region" description="Helical" evidence="2">
    <location>
        <begin position="32"/>
        <end position="55"/>
    </location>
</feature>
<dbReference type="AlphaFoldDB" id="A0A2H1GKM3"/>
<feature type="compositionally biased region" description="Basic and acidic residues" evidence="1">
    <location>
        <begin position="68"/>
        <end position="78"/>
    </location>
</feature>
<dbReference type="EMBL" id="LT854258">
    <property type="protein sequence ID" value="SMR54089.1"/>
    <property type="molecule type" value="Genomic_DNA"/>
</dbReference>
<feature type="compositionally biased region" description="Basic residues" evidence="1">
    <location>
        <begin position="353"/>
        <end position="364"/>
    </location>
</feature>
<protein>
    <submittedName>
        <fullName evidence="3">Uncharacterized protein</fullName>
    </submittedName>
</protein>
<reference evidence="4" key="1">
    <citation type="submission" date="2017-05" db="EMBL/GenBank/DDBJ databases">
        <authorList>
            <person name="Song R."/>
            <person name="Chenine A.L."/>
            <person name="Ruprecht R.M."/>
        </authorList>
    </citation>
    <scope>NUCLEOTIDE SEQUENCE [LARGE SCALE GENOMIC DNA]</scope>
</reference>
<gene>
    <name evidence="3" type="ORF">ZT1E4_G6935</name>
</gene>
<organism evidence="3 4">
    <name type="scientific">Zymoseptoria tritici ST99CH_1E4</name>
    <dbReference type="NCBI Taxonomy" id="1276532"/>
    <lineage>
        <taxon>Eukaryota</taxon>
        <taxon>Fungi</taxon>
        <taxon>Dikarya</taxon>
        <taxon>Ascomycota</taxon>
        <taxon>Pezizomycotina</taxon>
        <taxon>Dothideomycetes</taxon>
        <taxon>Dothideomycetidae</taxon>
        <taxon>Mycosphaerellales</taxon>
        <taxon>Mycosphaerellaceae</taxon>
        <taxon>Zymoseptoria</taxon>
    </lineage>
</organism>
<evidence type="ECO:0000256" key="1">
    <source>
        <dbReference type="SAM" id="MobiDB-lite"/>
    </source>
</evidence>
<feature type="compositionally biased region" description="Polar residues" evidence="1">
    <location>
        <begin position="335"/>
        <end position="351"/>
    </location>
</feature>
<feature type="compositionally biased region" description="Basic and acidic residues" evidence="1">
    <location>
        <begin position="388"/>
        <end position="399"/>
    </location>
</feature>
<feature type="region of interest" description="Disordered" evidence="1">
    <location>
        <begin position="1"/>
        <end position="28"/>
    </location>
</feature>
<feature type="region of interest" description="Disordered" evidence="1">
    <location>
        <begin position="224"/>
        <end position="441"/>
    </location>
</feature>
<keyword evidence="2" id="KW-1133">Transmembrane helix</keyword>
<dbReference type="CDD" id="cd12087">
    <property type="entry name" value="TM_EGFR-like"/>
    <property type="match status" value="1"/>
</dbReference>
<evidence type="ECO:0000313" key="3">
    <source>
        <dbReference type="EMBL" id="SMR54089.1"/>
    </source>
</evidence>
<feature type="compositionally biased region" description="Polar residues" evidence="1">
    <location>
        <begin position="140"/>
        <end position="165"/>
    </location>
</feature>
<feature type="compositionally biased region" description="Polar residues" evidence="1">
    <location>
        <begin position="228"/>
        <end position="256"/>
    </location>
</feature>
<feature type="compositionally biased region" description="Polar residues" evidence="1">
    <location>
        <begin position="1"/>
        <end position="15"/>
    </location>
</feature>
<evidence type="ECO:0000313" key="4">
    <source>
        <dbReference type="Proteomes" id="UP000245764"/>
    </source>
</evidence>
<dbReference type="Proteomes" id="UP000245764">
    <property type="component" value="Chromosome 6"/>
</dbReference>
<proteinExistence type="predicted"/>
<feature type="compositionally biased region" description="Basic and acidic residues" evidence="1">
    <location>
        <begin position="415"/>
        <end position="426"/>
    </location>
</feature>
<feature type="region of interest" description="Disordered" evidence="1">
    <location>
        <begin position="68"/>
        <end position="165"/>
    </location>
</feature>
<accession>A0A2H1GKM3</accession>